<proteinExistence type="inferred from homology"/>
<keyword evidence="7" id="KW-0539">Nucleus</keyword>
<protein>
    <recommendedName>
        <fullName evidence="9">BZIP domain-containing protein</fullName>
    </recommendedName>
</protein>
<dbReference type="GO" id="GO:0003677">
    <property type="term" value="F:DNA binding"/>
    <property type="evidence" value="ECO:0007669"/>
    <property type="project" value="UniProtKB-KW"/>
</dbReference>
<organism evidence="10 11">
    <name type="scientific">Blomia tropicalis</name>
    <name type="common">Mite</name>
    <dbReference type="NCBI Taxonomy" id="40697"/>
    <lineage>
        <taxon>Eukaryota</taxon>
        <taxon>Metazoa</taxon>
        <taxon>Ecdysozoa</taxon>
        <taxon>Arthropoda</taxon>
        <taxon>Chelicerata</taxon>
        <taxon>Arachnida</taxon>
        <taxon>Acari</taxon>
        <taxon>Acariformes</taxon>
        <taxon>Sarcoptiformes</taxon>
        <taxon>Astigmata</taxon>
        <taxon>Glycyphagoidea</taxon>
        <taxon>Echimyopodidae</taxon>
        <taxon>Blomia</taxon>
    </lineage>
</organism>
<dbReference type="Gene3D" id="1.20.5.170">
    <property type="match status" value="1"/>
</dbReference>
<evidence type="ECO:0000256" key="4">
    <source>
        <dbReference type="ARBA" id="ARBA00023125"/>
    </source>
</evidence>
<evidence type="ECO:0000256" key="5">
    <source>
        <dbReference type="ARBA" id="ARBA00023159"/>
    </source>
</evidence>
<evidence type="ECO:0000256" key="8">
    <source>
        <dbReference type="SAM" id="MobiDB-lite"/>
    </source>
</evidence>
<feature type="domain" description="BZIP" evidence="9">
    <location>
        <begin position="85"/>
        <end position="130"/>
    </location>
</feature>
<evidence type="ECO:0000313" key="11">
    <source>
        <dbReference type="Proteomes" id="UP001142055"/>
    </source>
</evidence>
<dbReference type="GO" id="GO:0005634">
    <property type="term" value="C:nucleus"/>
    <property type="evidence" value="ECO:0007669"/>
    <property type="project" value="UniProtKB-SubCell"/>
</dbReference>
<dbReference type="AlphaFoldDB" id="A0A9Q0MF49"/>
<accession>A0A9Q0MF49</accession>
<feature type="region of interest" description="Disordered" evidence="8">
    <location>
        <begin position="1"/>
        <end position="35"/>
    </location>
</feature>
<evidence type="ECO:0000256" key="3">
    <source>
        <dbReference type="ARBA" id="ARBA00023015"/>
    </source>
</evidence>
<name>A0A9Q0MF49_BLOTA</name>
<dbReference type="InterPro" id="IPR004827">
    <property type="entry name" value="bZIP"/>
</dbReference>
<reference evidence="10" key="1">
    <citation type="submission" date="2022-12" db="EMBL/GenBank/DDBJ databases">
        <title>Genome assemblies of Blomia tropicalis.</title>
        <authorList>
            <person name="Cui Y."/>
        </authorList>
    </citation>
    <scope>NUCLEOTIDE SEQUENCE</scope>
    <source>
        <tissue evidence="10">Adult mites</tissue>
    </source>
</reference>
<dbReference type="Proteomes" id="UP001142055">
    <property type="component" value="Chromosome 1"/>
</dbReference>
<comment type="similarity">
    <text evidence="2">Belongs to the bZIP family. ATF subfamily.</text>
</comment>
<comment type="caution">
    <text evidence="10">The sequence shown here is derived from an EMBL/GenBank/DDBJ whole genome shotgun (WGS) entry which is preliminary data.</text>
</comment>
<comment type="subcellular location">
    <subcellularLocation>
        <location evidence="1">Nucleus</location>
    </subcellularLocation>
</comment>
<dbReference type="PANTHER" id="PTHR21051:SF4">
    <property type="entry name" value="CAMP-RESPONSIVE ELEMENT-BINDING PROTEIN-LIKE 2"/>
    <property type="match status" value="1"/>
</dbReference>
<evidence type="ECO:0000259" key="9">
    <source>
        <dbReference type="Pfam" id="PF07716"/>
    </source>
</evidence>
<keyword evidence="3" id="KW-0805">Transcription regulation</keyword>
<sequence>MDGSKIDSNDEKLVKLESFDEEPQFNDTGNQQQFHQQQIDTQVSRLAKTEAMENMNEYTDMAKSTSKRIRKYKNKQPNIHKVDMKAKLERSRQSARECRARKKLRYQYLEDLVLKRENANITLKKEIEQVLVIVFD</sequence>
<dbReference type="EMBL" id="JAPWDV010000001">
    <property type="protein sequence ID" value="KAJ6224958.1"/>
    <property type="molecule type" value="Genomic_DNA"/>
</dbReference>
<dbReference type="InterPro" id="IPR039250">
    <property type="entry name" value="CREBL2/REPTOR-BP"/>
</dbReference>
<evidence type="ECO:0000256" key="7">
    <source>
        <dbReference type="ARBA" id="ARBA00023242"/>
    </source>
</evidence>
<keyword evidence="11" id="KW-1185">Reference proteome</keyword>
<dbReference type="InterPro" id="IPR046347">
    <property type="entry name" value="bZIP_sf"/>
</dbReference>
<evidence type="ECO:0000256" key="2">
    <source>
        <dbReference type="ARBA" id="ARBA00009050"/>
    </source>
</evidence>
<evidence type="ECO:0000256" key="6">
    <source>
        <dbReference type="ARBA" id="ARBA00023163"/>
    </source>
</evidence>
<dbReference type="Pfam" id="PF07716">
    <property type="entry name" value="bZIP_2"/>
    <property type="match status" value="1"/>
</dbReference>
<dbReference type="SUPFAM" id="SSF57959">
    <property type="entry name" value="Leucine zipper domain"/>
    <property type="match status" value="1"/>
</dbReference>
<keyword evidence="4" id="KW-0238">DNA-binding</keyword>
<evidence type="ECO:0000256" key="1">
    <source>
        <dbReference type="ARBA" id="ARBA00004123"/>
    </source>
</evidence>
<keyword evidence="6" id="KW-0804">Transcription</keyword>
<dbReference type="PANTHER" id="PTHR21051">
    <property type="entry name" value="CAMP-RESPONSIVE ELEMENT-BINDING PROTEIN-LIKE 2"/>
    <property type="match status" value="1"/>
</dbReference>
<dbReference type="GO" id="GO:0003700">
    <property type="term" value="F:DNA-binding transcription factor activity"/>
    <property type="evidence" value="ECO:0007669"/>
    <property type="project" value="InterPro"/>
</dbReference>
<evidence type="ECO:0000313" key="10">
    <source>
        <dbReference type="EMBL" id="KAJ6224958.1"/>
    </source>
</evidence>
<keyword evidence="5" id="KW-0010">Activator</keyword>
<gene>
    <name evidence="10" type="ORF">RDWZM_003503</name>
</gene>
<feature type="compositionally biased region" description="Basic and acidic residues" evidence="8">
    <location>
        <begin position="1"/>
        <end position="18"/>
    </location>
</feature>